<comment type="subcellular location">
    <subcellularLocation>
        <location evidence="1">Membrane</location>
        <topology evidence="1">Multi-pass membrane protein</topology>
    </subcellularLocation>
</comment>
<comment type="similarity">
    <text evidence="2">Belongs to the anion exchanger (TC 2.A.31.3) family.</text>
</comment>
<gene>
    <name evidence="11" type="ORF">BUALT_Bualt02G0111000</name>
</gene>
<feature type="region of interest" description="Disordered" evidence="8">
    <location>
        <begin position="248"/>
        <end position="286"/>
    </location>
</feature>
<proteinExistence type="inferred from homology"/>
<organism evidence="11 12">
    <name type="scientific">Buddleja alternifolia</name>
    <dbReference type="NCBI Taxonomy" id="168488"/>
    <lineage>
        <taxon>Eukaryota</taxon>
        <taxon>Viridiplantae</taxon>
        <taxon>Streptophyta</taxon>
        <taxon>Embryophyta</taxon>
        <taxon>Tracheophyta</taxon>
        <taxon>Spermatophyta</taxon>
        <taxon>Magnoliopsida</taxon>
        <taxon>eudicotyledons</taxon>
        <taxon>Gunneridae</taxon>
        <taxon>Pentapetalae</taxon>
        <taxon>asterids</taxon>
        <taxon>lamiids</taxon>
        <taxon>Lamiales</taxon>
        <taxon>Scrophulariaceae</taxon>
        <taxon>Buddlejeae</taxon>
        <taxon>Buddleja</taxon>
    </lineage>
</organism>
<keyword evidence="4" id="KW-0406">Ion transport</keyword>
<accession>A0AAV6Y9Z1</accession>
<dbReference type="PANTHER" id="PTHR11453:SF40">
    <property type="entry name" value="BORON TRANSPORTER 4-RELATED"/>
    <property type="match status" value="1"/>
</dbReference>
<dbReference type="GO" id="GO:0050801">
    <property type="term" value="P:monoatomic ion homeostasis"/>
    <property type="evidence" value="ECO:0007669"/>
    <property type="project" value="TreeGrafter"/>
</dbReference>
<dbReference type="EMBL" id="WHWC01000002">
    <property type="protein sequence ID" value="KAG8388298.1"/>
    <property type="molecule type" value="Genomic_DNA"/>
</dbReference>
<evidence type="ECO:0000256" key="6">
    <source>
        <dbReference type="ARBA" id="ARBA00022989"/>
    </source>
</evidence>
<dbReference type="Proteomes" id="UP000826271">
    <property type="component" value="Unassembled WGS sequence"/>
</dbReference>
<feature type="transmembrane region" description="Helical" evidence="9">
    <location>
        <begin position="26"/>
        <end position="54"/>
    </location>
</feature>
<dbReference type="GO" id="GO:0005452">
    <property type="term" value="F:solute:inorganic anion antiporter activity"/>
    <property type="evidence" value="ECO:0007669"/>
    <property type="project" value="InterPro"/>
</dbReference>
<dbReference type="AlphaFoldDB" id="A0AAV6Y9Z1"/>
<evidence type="ECO:0000256" key="7">
    <source>
        <dbReference type="ARBA" id="ARBA00023136"/>
    </source>
</evidence>
<evidence type="ECO:0000256" key="5">
    <source>
        <dbReference type="ARBA" id="ARBA00022692"/>
    </source>
</evidence>
<keyword evidence="6 9" id="KW-1133">Transmembrane helix</keyword>
<comment type="caution">
    <text evidence="11">The sequence shown here is derived from an EMBL/GenBank/DDBJ whole genome shotgun (WGS) entry which is preliminary data.</text>
</comment>
<name>A0AAV6Y9Z1_9LAMI</name>
<evidence type="ECO:0000313" key="11">
    <source>
        <dbReference type="EMBL" id="KAG8388298.1"/>
    </source>
</evidence>
<evidence type="ECO:0000256" key="2">
    <source>
        <dbReference type="ARBA" id="ARBA00006262"/>
    </source>
</evidence>
<dbReference type="Pfam" id="PF00955">
    <property type="entry name" value="HCO3_cotransp"/>
    <property type="match status" value="1"/>
</dbReference>
<keyword evidence="4" id="KW-0039">Anion exchange</keyword>
<evidence type="ECO:0000313" key="12">
    <source>
        <dbReference type="Proteomes" id="UP000826271"/>
    </source>
</evidence>
<evidence type="ECO:0000256" key="3">
    <source>
        <dbReference type="ARBA" id="ARBA00022448"/>
    </source>
</evidence>
<sequence>MEGLKNPFKGIRKDVTGRLSCYKQDWVAGICSGLGILAPTTYIFFASALPVIAFGEQISRETVSNIIPPPDQSVARWELEHCGNLSINCSLWDHTFHIRVLEGVHASFVESVPFKYIATFTIFQFMYLMLCFGVTWIPIAGILFPLPFFLLVSIRQHVLPKIFQTHYLQELDAAEYEEIAGAPQRSLSLSIREHEMTYIGNVEGEVEICDAEILDELTTNRGELKVRAVSFGEDRRLQVLELHMKHLTTPSPSFSNKEKEIGETKQEKSENKEAPLEMGLHGRWGP</sequence>
<dbReference type="InterPro" id="IPR011531">
    <property type="entry name" value="HCO3_transpt-like_TM_dom"/>
</dbReference>
<reference evidence="11" key="1">
    <citation type="submission" date="2019-10" db="EMBL/GenBank/DDBJ databases">
        <authorList>
            <person name="Zhang R."/>
            <person name="Pan Y."/>
            <person name="Wang J."/>
            <person name="Ma R."/>
            <person name="Yu S."/>
        </authorList>
    </citation>
    <scope>NUCLEOTIDE SEQUENCE</scope>
    <source>
        <strain evidence="11">LA-IB0</strain>
        <tissue evidence="11">Leaf</tissue>
    </source>
</reference>
<feature type="transmembrane region" description="Helical" evidence="9">
    <location>
        <begin position="125"/>
        <end position="152"/>
    </location>
</feature>
<evidence type="ECO:0000256" key="9">
    <source>
        <dbReference type="SAM" id="Phobius"/>
    </source>
</evidence>
<dbReference type="GO" id="GO:0005886">
    <property type="term" value="C:plasma membrane"/>
    <property type="evidence" value="ECO:0007669"/>
    <property type="project" value="UniProtKB-ARBA"/>
</dbReference>
<keyword evidence="5 9" id="KW-0812">Transmembrane</keyword>
<evidence type="ECO:0000256" key="4">
    <source>
        <dbReference type="ARBA" id="ARBA00022681"/>
    </source>
</evidence>
<feature type="compositionally biased region" description="Basic and acidic residues" evidence="8">
    <location>
        <begin position="256"/>
        <end position="275"/>
    </location>
</feature>
<keyword evidence="3" id="KW-0813">Transport</keyword>
<dbReference type="FunFam" id="1.10.287.570:FF:000004">
    <property type="entry name" value="probable boron transporter 2"/>
    <property type="match status" value="1"/>
</dbReference>
<keyword evidence="7 9" id="KW-0472">Membrane</keyword>
<evidence type="ECO:0000256" key="1">
    <source>
        <dbReference type="ARBA" id="ARBA00004141"/>
    </source>
</evidence>
<evidence type="ECO:0000259" key="10">
    <source>
        <dbReference type="Pfam" id="PF00955"/>
    </source>
</evidence>
<dbReference type="Gene3D" id="1.10.287.570">
    <property type="entry name" value="Helical hairpin bin"/>
    <property type="match status" value="1"/>
</dbReference>
<evidence type="ECO:0000256" key="8">
    <source>
        <dbReference type="SAM" id="MobiDB-lite"/>
    </source>
</evidence>
<protein>
    <recommendedName>
        <fullName evidence="10">Bicarbonate transporter-like transmembrane domain-containing protein</fullName>
    </recommendedName>
</protein>
<dbReference type="GO" id="GO:0006820">
    <property type="term" value="P:monoatomic anion transport"/>
    <property type="evidence" value="ECO:0007669"/>
    <property type="project" value="InterPro"/>
</dbReference>
<feature type="domain" description="Bicarbonate transporter-like transmembrane" evidence="10">
    <location>
        <begin position="106"/>
        <end position="174"/>
    </location>
</feature>
<dbReference type="InterPro" id="IPR003020">
    <property type="entry name" value="HCO3_transpt_euk"/>
</dbReference>
<keyword evidence="12" id="KW-1185">Reference proteome</keyword>
<dbReference type="PANTHER" id="PTHR11453">
    <property type="entry name" value="ANION EXCHANGE PROTEIN"/>
    <property type="match status" value="1"/>
</dbReference>